<reference evidence="2 3" key="1">
    <citation type="submission" date="2019-08" db="EMBL/GenBank/DDBJ databases">
        <authorList>
            <person name="Alioto T."/>
            <person name="Alioto T."/>
            <person name="Gomez Garrido J."/>
        </authorList>
    </citation>
    <scope>NUCLEOTIDE SEQUENCE [LARGE SCALE GENOMIC DNA]</scope>
</reference>
<dbReference type="PROSITE" id="PS51143">
    <property type="entry name" value="MT_A70"/>
    <property type="match status" value="1"/>
</dbReference>
<name>A0A5E4MZN6_9HEMI</name>
<dbReference type="GO" id="GO:0005634">
    <property type="term" value="C:nucleus"/>
    <property type="evidence" value="ECO:0007669"/>
    <property type="project" value="TreeGrafter"/>
</dbReference>
<dbReference type="PROSITE" id="PS00092">
    <property type="entry name" value="N6_MTASE"/>
    <property type="match status" value="1"/>
</dbReference>
<dbReference type="GO" id="GO:0032259">
    <property type="term" value="P:methylation"/>
    <property type="evidence" value="ECO:0007669"/>
    <property type="project" value="UniProtKB-KW"/>
</dbReference>
<protein>
    <submittedName>
        <fullName evidence="2">DNA methylase, N-6 adenine-specific, conserved site,S-adenosyl-L-methionine-dependent</fullName>
    </submittedName>
</protein>
<dbReference type="PANTHER" id="PTHR12829:SF4">
    <property type="entry name" value="N(6)-ADENINE-SPECIFIC METHYLTRANSFERASE METTL4"/>
    <property type="match status" value="1"/>
</dbReference>
<dbReference type="Proteomes" id="UP000325440">
    <property type="component" value="Unassembled WGS sequence"/>
</dbReference>
<evidence type="ECO:0000256" key="1">
    <source>
        <dbReference type="PROSITE-ProRule" id="PRU00489"/>
    </source>
</evidence>
<evidence type="ECO:0000313" key="2">
    <source>
        <dbReference type="EMBL" id="VVC37126.1"/>
    </source>
</evidence>
<dbReference type="SUPFAM" id="SSF53335">
    <property type="entry name" value="S-adenosyl-L-methionine-dependent methyltransferases"/>
    <property type="match status" value="1"/>
</dbReference>
<sequence>MSILYGDKDGYFLSHKLFISKLYNSILDKTESTVNFYEHFFHVDNPFVRDKQQIQTDAESGQNLKRKRKRPKFQEDELSQKIKTFISNLKKHNDILLFSIPINICNNNNYCARRASIKFYENTSTLKTFYGKNQNSNLHIANGYVFPPNCQFYCDNVINMKKLGSEKYDLILLDPPWTNTYIKRKKKIKQDEGYTMMDDSDLAQLPISEYLNTNGLLCVWCTNSQNHLDSLKSIVFSTWKVKYVACWYWIKVTNCGEFVCNFTAPTGKQPYERIIFGRKIDCDTKLKNPEENKLIVSVPSSVHSHKPPLTEILNPYLPPLPKCLELFARYLLPNWTSYGLEALKFQHQFLYENLVLEDCLYNPK</sequence>
<organism evidence="2 3">
    <name type="scientific">Cinara cedri</name>
    <dbReference type="NCBI Taxonomy" id="506608"/>
    <lineage>
        <taxon>Eukaryota</taxon>
        <taxon>Metazoa</taxon>
        <taxon>Ecdysozoa</taxon>
        <taxon>Arthropoda</taxon>
        <taxon>Hexapoda</taxon>
        <taxon>Insecta</taxon>
        <taxon>Pterygota</taxon>
        <taxon>Neoptera</taxon>
        <taxon>Paraneoptera</taxon>
        <taxon>Hemiptera</taxon>
        <taxon>Sternorrhyncha</taxon>
        <taxon>Aphidomorpha</taxon>
        <taxon>Aphidoidea</taxon>
        <taxon>Aphididae</taxon>
        <taxon>Lachninae</taxon>
        <taxon>Cinara</taxon>
    </lineage>
</organism>
<keyword evidence="3" id="KW-1185">Reference proteome</keyword>
<accession>A0A5E4MZN6</accession>
<dbReference type="EMBL" id="CABPRJ010001441">
    <property type="protein sequence ID" value="VVC37126.1"/>
    <property type="molecule type" value="Genomic_DNA"/>
</dbReference>
<dbReference type="Gene3D" id="3.40.50.150">
    <property type="entry name" value="Vaccinia Virus protein VP39"/>
    <property type="match status" value="1"/>
</dbReference>
<keyword evidence="2" id="KW-0808">Transferase</keyword>
<dbReference type="InterPro" id="IPR007757">
    <property type="entry name" value="MT-A70-like"/>
</dbReference>
<keyword evidence="2" id="KW-0489">Methyltransferase</keyword>
<dbReference type="AlphaFoldDB" id="A0A5E4MZN6"/>
<evidence type="ECO:0000313" key="3">
    <source>
        <dbReference type="Proteomes" id="UP000325440"/>
    </source>
</evidence>
<dbReference type="PANTHER" id="PTHR12829">
    <property type="entry name" value="N6-ADENOSINE-METHYLTRANSFERASE"/>
    <property type="match status" value="1"/>
</dbReference>
<dbReference type="Pfam" id="PF05063">
    <property type="entry name" value="MT-A70"/>
    <property type="match status" value="1"/>
</dbReference>
<comment type="similarity">
    <text evidence="1">Belongs to the MT-A70-like family.</text>
</comment>
<dbReference type="OrthoDB" id="61116at2759"/>
<gene>
    <name evidence="2" type="ORF">CINCED_3A025302</name>
</gene>
<proteinExistence type="inferred from homology"/>
<dbReference type="InterPro" id="IPR002052">
    <property type="entry name" value="DNA_methylase_N6_adenine_CS"/>
</dbReference>
<dbReference type="GO" id="GO:0003676">
    <property type="term" value="F:nucleic acid binding"/>
    <property type="evidence" value="ECO:0007669"/>
    <property type="project" value="InterPro"/>
</dbReference>
<dbReference type="GO" id="GO:0008168">
    <property type="term" value="F:methyltransferase activity"/>
    <property type="evidence" value="ECO:0007669"/>
    <property type="project" value="UniProtKB-KW"/>
</dbReference>
<dbReference type="InterPro" id="IPR029063">
    <property type="entry name" value="SAM-dependent_MTases_sf"/>
</dbReference>